<feature type="non-terminal residue" evidence="1">
    <location>
        <position position="1"/>
    </location>
</feature>
<dbReference type="AlphaFoldDB" id="A0ABD0P0A9"/>
<reference evidence="1 2" key="1">
    <citation type="submission" date="2024-05" db="EMBL/GenBank/DDBJ databases">
        <title>Genome sequencing and assembly of Indian major carp, Cirrhinus mrigala (Hamilton, 1822).</title>
        <authorList>
            <person name="Mohindra V."/>
            <person name="Chowdhury L.M."/>
            <person name="Lal K."/>
            <person name="Jena J.K."/>
        </authorList>
    </citation>
    <scope>NUCLEOTIDE SEQUENCE [LARGE SCALE GENOMIC DNA]</scope>
    <source>
        <strain evidence="1">CM1030</strain>
        <tissue evidence="1">Blood</tissue>
    </source>
</reference>
<organism evidence="1 2">
    <name type="scientific">Cirrhinus mrigala</name>
    <name type="common">Mrigala</name>
    <dbReference type="NCBI Taxonomy" id="683832"/>
    <lineage>
        <taxon>Eukaryota</taxon>
        <taxon>Metazoa</taxon>
        <taxon>Chordata</taxon>
        <taxon>Craniata</taxon>
        <taxon>Vertebrata</taxon>
        <taxon>Euteleostomi</taxon>
        <taxon>Actinopterygii</taxon>
        <taxon>Neopterygii</taxon>
        <taxon>Teleostei</taxon>
        <taxon>Ostariophysi</taxon>
        <taxon>Cypriniformes</taxon>
        <taxon>Cyprinidae</taxon>
        <taxon>Labeoninae</taxon>
        <taxon>Labeonini</taxon>
        <taxon>Cirrhinus</taxon>
    </lineage>
</organism>
<dbReference type="EMBL" id="JAMKFB020000019">
    <property type="protein sequence ID" value="KAL0167172.1"/>
    <property type="molecule type" value="Genomic_DNA"/>
</dbReference>
<evidence type="ECO:0000313" key="1">
    <source>
        <dbReference type="EMBL" id="KAL0167172.1"/>
    </source>
</evidence>
<name>A0ABD0P0A9_CIRMR</name>
<accession>A0ABD0P0A9</accession>
<evidence type="ECO:0000313" key="2">
    <source>
        <dbReference type="Proteomes" id="UP001529510"/>
    </source>
</evidence>
<protein>
    <submittedName>
        <fullName evidence="1">Uncharacterized protein</fullName>
    </submittedName>
</protein>
<keyword evidence="2" id="KW-1185">Reference proteome</keyword>
<comment type="caution">
    <text evidence="1">The sequence shown here is derived from an EMBL/GenBank/DDBJ whole genome shotgun (WGS) entry which is preliminary data.</text>
</comment>
<dbReference type="Proteomes" id="UP001529510">
    <property type="component" value="Unassembled WGS sequence"/>
</dbReference>
<sequence length="137" mass="14277">PLNRDAVIGAANTRITDAPLLSSSDGQSTCSLTRTDKGAPPALSTPLRVCAGLSCWSISTEEIITILIIYTLICQGLIQRTAPDSRLQLHGKDAGAAPDVPALHLLLSALRSQQGTETLDSSPLHGSLCSLFSSVAL</sequence>
<proteinExistence type="predicted"/>
<gene>
    <name evidence="1" type="ORF">M9458_039016</name>
</gene>